<dbReference type="SUPFAM" id="SSF54928">
    <property type="entry name" value="RNA-binding domain, RBD"/>
    <property type="match status" value="3"/>
</dbReference>
<dbReference type="InterPro" id="IPR035979">
    <property type="entry name" value="RBD_domain_sf"/>
</dbReference>
<dbReference type="PROSITE" id="PS50102">
    <property type="entry name" value="RRM"/>
    <property type="match status" value="3"/>
</dbReference>
<evidence type="ECO:0000256" key="4">
    <source>
        <dbReference type="PROSITE-ProRule" id="PRU00176"/>
    </source>
</evidence>
<feature type="domain" description="RRM" evidence="6">
    <location>
        <begin position="192"/>
        <end position="277"/>
    </location>
</feature>
<dbReference type="GO" id="GO:0003723">
    <property type="term" value="F:RNA binding"/>
    <property type="evidence" value="ECO:0007669"/>
    <property type="project" value="UniProtKB-UniRule"/>
</dbReference>
<keyword evidence="2 4" id="KW-0694">RNA-binding</keyword>
<evidence type="ECO:0000259" key="6">
    <source>
        <dbReference type="PROSITE" id="PS50102"/>
    </source>
</evidence>
<feature type="domain" description="RRM" evidence="6">
    <location>
        <begin position="55"/>
        <end position="139"/>
    </location>
</feature>
<dbReference type="Pfam" id="PF00076">
    <property type="entry name" value="RRM_1"/>
    <property type="match status" value="1"/>
</dbReference>
<dbReference type="InterPro" id="IPR012677">
    <property type="entry name" value="Nucleotide-bd_a/b_plait_sf"/>
</dbReference>
<dbReference type="CDD" id="cd12232">
    <property type="entry name" value="RRM3_U2AF65"/>
    <property type="match status" value="1"/>
</dbReference>
<dbReference type="GO" id="GO:0006397">
    <property type="term" value="P:mRNA processing"/>
    <property type="evidence" value="ECO:0007669"/>
    <property type="project" value="UniProtKB-KW"/>
</dbReference>
<dbReference type="GO" id="GO:0008380">
    <property type="term" value="P:RNA splicing"/>
    <property type="evidence" value="ECO:0007669"/>
    <property type="project" value="UniProtKB-KW"/>
</dbReference>
<keyword evidence="3" id="KW-0508">mRNA splicing</keyword>
<feature type="domain" description="RRM" evidence="6">
    <location>
        <begin position="312"/>
        <end position="404"/>
    </location>
</feature>
<evidence type="ECO:0000256" key="3">
    <source>
        <dbReference type="ARBA" id="ARBA00023187"/>
    </source>
</evidence>
<evidence type="ECO:0000313" key="7">
    <source>
        <dbReference type="EMBL" id="CAD8487874.1"/>
    </source>
</evidence>
<sequence>MKRRADDSGTNPRKKRGGWDEGAAAPFTPITGCGPPQFQTPGSDRPWERVPKKQRTLYVGNMPSGMATEPMLTGLFTKAVSCCDGFDPALGPPVLSVQMCGGGTYSLVEFRDLQLTETALQFNGMELAGRQLKINHPTGYRPSDPPTMPLRAPPEILQQYRVATLSSPSSRPAVVMPTIITEAERRADRKQRELFVGNLVAGSVNSQMLELLFSEPLRTIPGNEAHPVPPVVEAKVDPGGKFGFVEFRDGAMCEVALHLFNGMMLCGQPMVVARPAGRVVPPDPADACKQGSDGAASQVPASSSTGAMGASKVVCLTNLLSEKALASDVEFAECVHDIRAECEQFGRVEAFVVPRERALEGRPASDVGKCFIVYEDVSSATRAVESLHNRQFDGLTVQATFVSESWV</sequence>
<keyword evidence="1" id="KW-0507">mRNA processing</keyword>
<name>A0A7S0ELA3_9EUKA</name>
<dbReference type="PANTHER" id="PTHR23139">
    <property type="entry name" value="RNA-BINDING PROTEIN"/>
    <property type="match status" value="1"/>
</dbReference>
<feature type="region of interest" description="Disordered" evidence="5">
    <location>
        <begin position="1"/>
        <end position="49"/>
    </location>
</feature>
<gene>
    <name evidence="7" type="ORF">PANT1444_LOCUS10005</name>
</gene>
<dbReference type="EMBL" id="HBEP01017746">
    <property type="protein sequence ID" value="CAD8487874.1"/>
    <property type="molecule type" value="Transcribed_RNA"/>
</dbReference>
<dbReference type="SMART" id="SM00360">
    <property type="entry name" value="RRM"/>
    <property type="match status" value="3"/>
</dbReference>
<dbReference type="Gene3D" id="3.30.70.330">
    <property type="match status" value="3"/>
</dbReference>
<organism evidence="7">
    <name type="scientific">Phaeocystis antarctica</name>
    <dbReference type="NCBI Taxonomy" id="33657"/>
    <lineage>
        <taxon>Eukaryota</taxon>
        <taxon>Haptista</taxon>
        <taxon>Haptophyta</taxon>
        <taxon>Prymnesiophyceae</taxon>
        <taxon>Phaeocystales</taxon>
        <taxon>Phaeocystaceae</taxon>
        <taxon>Phaeocystis</taxon>
    </lineage>
</organism>
<reference evidence="7" key="1">
    <citation type="submission" date="2021-01" db="EMBL/GenBank/DDBJ databases">
        <authorList>
            <person name="Corre E."/>
            <person name="Pelletier E."/>
            <person name="Niang G."/>
            <person name="Scheremetjew M."/>
            <person name="Finn R."/>
            <person name="Kale V."/>
            <person name="Holt S."/>
            <person name="Cochrane G."/>
            <person name="Meng A."/>
            <person name="Brown T."/>
            <person name="Cohen L."/>
        </authorList>
    </citation>
    <scope>NUCLEOTIDE SEQUENCE</scope>
    <source>
        <strain evidence="7">CCMP1374</strain>
    </source>
</reference>
<dbReference type="AlphaFoldDB" id="A0A7S0ELA3"/>
<proteinExistence type="predicted"/>
<dbReference type="InterPro" id="IPR000504">
    <property type="entry name" value="RRM_dom"/>
</dbReference>
<accession>A0A7S0ELA3</accession>
<evidence type="ECO:0000256" key="2">
    <source>
        <dbReference type="ARBA" id="ARBA00022884"/>
    </source>
</evidence>
<evidence type="ECO:0000256" key="5">
    <source>
        <dbReference type="SAM" id="MobiDB-lite"/>
    </source>
</evidence>
<feature type="region of interest" description="Disordered" evidence="5">
    <location>
        <begin position="283"/>
        <end position="305"/>
    </location>
</feature>
<protein>
    <recommendedName>
        <fullName evidence="6">RRM domain-containing protein</fullName>
    </recommendedName>
</protein>
<evidence type="ECO:0000256" key="1">
    <source>
        <dbReference type="ARBA" id="ARBA00022664"/>
    </source>
</evidence>